<feature type="transmembrane region" description="Helical" evidence="1">
    <location>
        <begin position="315"/>
        <end position="338"/>
    </location>
</feature>
<dbReference type="RefSeq" id="WP_092360377.1">
    <property type="nucleotide sequence ID" value="NZ_DAINWJ010000175.1"/>
</dbReference>
<accession>A0A1I0ALT1</accession>
<feature type="transmembrane region" description="Helical" evidence="1">
    <location>
        <begin position="354"/>
        <end position="371"/>
    </location>
</feature>
<feature type="transmembrane region" description="Helical" evidence="1">
    <location>
        <begin position="110"/>
        <end position="130"/>
    </location>
</feature>
<keyword evidence="4" id="KW-1185">Reference proteome</keyword>
<keyword evidence="1" id="KW-0812">Transmembrane</keyword>
<feature type="domain" description="DUF112" evidence="2">
    <location>
        <begin position="19"/>
        <end position="438"/>
    </location>
</feature>
<dbReference type="EMBL" id="FOIM01000001">
    <property type="protein sequence ID" value="SES95341.1"/>
    <property type="molecule type" value="Genomic_DNA"/>
</dbReference>
<dbReference type="AlphaFoldDB" id="A0A1I0ALT1"/>
<dbReference type="InterPro" id="IPR002823">
    <property type="entry name" value="DUF112_TM"/>
</dbReference>
<keyword evidence="1" id="KW-1133">Transmembrane helix</keyword>
<name>A0A1I0ALT1_9FIRM</name>
<feature type="transmembrane region" description="Helical" evidence="1">
    <location>
        <begin position="198"/>
        <end position="218"/>
    </location>
</feature>
<dbReference type="PANTHER" id="PTHR35342:SF5">
    <property type="entry name" value="TRICARBOXYLIC TRANSPORT PROTEIN"/>
    <property type="match status" value="1"/>
</dbReference>
<sequence length="498" mass="53375">MSQFILPALKMLFTLENFLWINLGVFIGSVFAAIPGLTVILCIILFLPFTYKMTAIPGMMFLLGIYCAGGYGGSVSAILINTPGTPHAATTMLDGHPLSQKGRTKAALKIALYASTFGGIFSALMLLFLAPQVARVSAQLGTAEYFLVCLFGLTIIAGISGKSMIKGIISACIGLFISCIGSDPLTSYDRFTFGIPRLYMGLDLAICLIGLFALIEILKKAEKKPGRLVLDTERIKDDGTIIKSEYKRMLPPVLLSSVIGTIIGIIPGTGASMASWFSYDRAKAISRHKEEFGHGSVEGIAAAESANNAVTGATLIPLLTLGIPGDGCVAIMLSALMINGLNPGLSLFTTQGDIMYAIMIGLLFVNLFMLIQGKYLTKLFAKVVSIPQEILTPIIVIFCFAGAYSVNKSYFDVAVILVFAVIAWTLYKLDFPTVPILLGLVLGNMTETNFRRALLLSEGRLSIFVSSGYCIAFLVLITAAVAMIIKSKIRERSAGKGE</sequence>
<gene>
    <name evidence="3" type="ORF">SAMN05216313_101109</name>
</gene>
<reference evidence="4" key="1">
    <citation type="submission" date="2016-10" db="EMBL/GenBank/DDBJ databases">
        <authorList>
            <person name="Varghese N."/>
            <person name="Submissions S."/>
        </authorList>
    </citation>
    <scope>NUCLEOTIDE SEQUENCE [LARGE SCALE GENOMIC DNA]</scope>
    <source>
        <strain evidence="4">NLAE-zl-G277</strain>
    </source>
</reference>
<protein>
    <submittedName>
        <fullName evidence="3">Putative tricarboxylic transport membrane protein</fullName>
    </submittedName>
</protein>
<dbReference type="PANTHER" id="PTHR35342">
    <property type="entry name" value="TRICARBOXYLIC TRANSPORT PROTEIN"/>
    <property type="match status" value="1"/>
</dbReference>
<evidence type="ECO:0000313" key="3">
    <source>
        <dbReference type="EMBL" id="SES95341.1"/>
    </source>
</evidence>
<dbReference type="Pfam" id="PF01970">
    <property type="entry name" value="TctA"/>
    <property type="match status" value="1"/>
</dbReference>
<organism evidence="3 4">
    <name type="scientific">Enterocloster lavalensis</name>
    <dbReference type="NCBI Taxonomy" id="460384"/>
    <lineage>
        <taxon>Bacteria</taxon>
        <taxon>Bacillati</taxon>
        <taxon>Bacillota</taxon>
        <taxon>Clostridia</taxon>
        <taxon>Lachnospirales</taxon>
        <taxon>Lachnospiraceae</taxon>
        <taxon>Enterocloster</taxon>
    </lineage>
</organism>
<dbReference type="Proteomes" id="UP000198508">
    <property type="component" value="Unassembled WGS sequence"/>
</dbReference>
<feature type="transmembrane region" description="Helical" evidence="1">
    <location>
        <begin position="253"/>
        <end position="279"/>
    </location>
</feature>
<dbReference type="GeneID" id="93277937"/>
<feature type="transmembrane region" description="Helical" evidence="1">
    <location>
        <begin position="463"/>
        <end position="485"/>
    </location>
</feature>
<evidence type="ECO:0000259" key="2">
    <source>
        <dbReference type="Pfam" id="PF01970"/>
    </source>
</evidence>
<feature type="transmembrane region" description="Helical" evidence="1">
    <location>
        <begin position="59"/>
        <end position="80"/>
    </location>
</feature>
<proteinExistence type="predicted"/>
<keyword evidence="1" id="KW-0472">Membrane</keyword>
<feature type="transmembrane region" description="Helical" evidence="1">
    <location>
        <begin position="20"/>
        <end position="47"/>
    </location>
</feature>
<dbReference type="STRING" id="460384.SAMN05216313_101109"/>
<evidence type="ECO:0000313" key="4">
    <source>
        <dbReference type="Proteomes" id="UP000198508"/>
    </source>
</evidence>
<evidence type="ECO:0000256" key="1">
    <source>
        <dbReference type="SAM" id="Phobius"/>
    </source>
</evidence>
<feature type="transmembrane region" description="Helical" evidence="1">
    <location>
        <begin position="383"/>
        <end position="404"/>
    </location>
</feature>
<feature type="transmembrane region" description="Helical" evidence="1">
    <location>
        <begin position="142"/>
        <end position="161"/>
    </location>
</feature>